<dbReference type="AlphaFoldDB" id="A0A1Z4N5K3"/>
<accession>A0A1Z4N5K3</accession>
<organism evidence="1 2">
    <name type="scientific">Tolypothrix tenuis PCC 7101</name>
    <dbReference type="NCBI Taxonomy" id="231146"/>
    <lineage>
        <taxon>Bacteria</taxon>
        <taxon>Bacillati</taxon>
        <taxon>Cyanobacteriota</taxon>
        <taxon>Cyanophyceae</taxon>
        <taxon>Nostocales</taxon>
        <taxon>Tolypothrichaceae</taxon>
        <taxon>Tolypothrix</taxon>
    </lineage>
</organism>
<keyword evidence="2" id="KW-1185">Reference proteome</keyword>
<protein>
    <submittedName>
        <fullName evidence="1">Uncharacterized protein</fullName>
    </submittedName>
</protein>
<gene>
    <name evidence="1" type="ORF">NIES37_49300</name>
</gene>
<evidence type="ECO:0000313" key="2">
    <source>
        <dbReference type="Proteomes" id="UP000218785"/>
    </source>
</evidence>
<dbReference type="KEGG" id="ttq:NIES37_49300"/>
<dbReference type="EMBL" id="AP018248">
    <property type="protein sequence ID" value="BAZ00932.1"/>
    <property type="molecule type" value="Genomic_DNA"/>
</dbReference>
<reference evidence="1 2" key="1">
    <citation type="submission" date="2017-06" db="EMBL/GenBank/DDBJ databases">
        <title>Genome sequencing of cyanobaciteial culture collection at National Institute for Environmental Studies (NIES).</title>
        <authorList>
            <person name="Hirose Y."/>
            <person name="Shimura Y."/>
            <person name="Fujisawa T."/>
            <person name="Nakamura Y."/>
            <person name="Kawachi M."/>
        </authorList>
    </citation>
    <scope>NUCLEOTIDE SEQUENCE [LARGE SCALE GENOMIC DNA]</scope>
    <source>
        <strain evidence="1 2">NIES-37</strain>
    </source>
</reference>
<evidence type="ECO:0000313" key="1">
    <source>
        <dbReference type="EMBL" id="BAZ00932.1"/>
    </source>
</evidence>
<dbReference type="Proteomes" id="UP000218785">
    <property type="component" value="Chromosome"/>
</dbReference>
<proteinExistence type="predicted"/>
<dbReference type="RefSeq" id="WP_096580170.1">
    <property type="nucleotide sequence ID" value="NZ_CAWNJS010000001.1"/>
</dbReference>
<sequence length="109" mass="12459">MQQALKKWQPQPKTYGIGCPRCNSTQLVKIGRVDGLQKYACSDCDRTFKERPMFVCECLIPGTQVKCQSCPQFKEFLGIVKQQTDELRSLSFQELENLKSSYTVAETLD</sequence>
<name>A0A1Z4N5K3_9CYAN</name>